<feature type="transmembrane region" description="Helical" evidence="1">
    <location>
        <begin position="12"/>
        <end position="33"/>
    </location>
</feature>
<dbReference type="PANTHER" id="PTHR33802:SF1">
    <property type="entry name" value="XK-RELATED PROTEIN"/>
    <property type="match status" value="1"/>
</dbReference>
<feature type="transmembrane region" description="Helical" evidence="1">
    <location>
        <begin position="242"/>
        <end position="259"/>
    </location>
</feature>
<dbReference type="EMBL" id="CAJA01000011">
    <property type="protein sequence ID" value="CCH71769.1"/>
    <property type="molecule type" value="Genomic_DNA"/>
</dbReference>
<evidence type="ECO:0000256" key="1">
    <source>
        <dbReference type="SAM" id="Phobius"/>
    </source>
</evidence>
<dbReference type="PANTHER" id="PTHR33802">
    <property type="entry name" value="SI:CH211-161H7.5-RELATED"/>
    <property type="match status" value="1"/>
</dbReference>
<keyword evidence="1" id="KW-0812">Transmembrane</keyword>
<dbReference type="OrthoDB" id="5189031at2"/>
<protein>
    <recommendedName>
        <fullName evidence="4">Tryptophan-rich sensory protein</fullName>
    </recommendedName>
</protein>
<feature type="transmembrane region" description="Helical" evidence="1">
    <location>
        <begin position="59"/>
        <end position="78"/>
    </location>
</feature>
<name>W6K0B8_9MICO</name>
<sequence>MSTAVADQRRSQILVSLAAVVWAVGTAVGMGILGDGVSQQSRGLFSDHATLIAPHGPAFSIWSVIYVGLLGYVIWQWLPRWSATPLASTTRVPAAWALALNGIWLLVVQAGWVWVSVVVMVGLVVSLGILLDRVRFALAAAEIDMASVFAVPVTFGLYLGWICVATCANIASALVGSGVEPHDRLATILTIVVLAVVVAIVFVLGRRFSSQAIVTALSTAAVWGLAWIAVARFTGELRSTPVAWTALVAAALVALAWALRIRQRA</sequence>
<organism evidence="2 3">
    <name type="scientific">Nostocoides australiense Ben110</name>
    <dbReference type="NCBI Taxonomy" id="1193182"/>
    <lineage>
        <taxon>Bacteria</taxon>
        <taxon>Bacillati</taxon>
        <taxon>Actinomycetota</taxon>
        <taxon>Actinomycetes</taxon>
        <taxon>Micrococcales</taxon>
        <taxon>Intrasporangiaceae</taxon>
        <taxon>Nostocoides</taxon>
    </lineage>
</organism>
<keyword evidence="3" id="KW-1185">Reference proteome</keyword>
<feature type="transmembrane region" description="Helical" evidence="1">
    <location>
        <begin position="143"/>
        <end position="173"/>
    </location>
</feature>
<dbReference type="RefSeq" id="WP_048696633.1">
    <property type="nucleotide sequence ID" value="NZ_HG764815.1"/>
</dbReference>
<dbReference type="AlphaFoldDB" id="W6K0B8"/>
<feature type="transmembrane region" description="Helical" evidence="1">
    <location>
        <begin position="185"/>
        <end position="205"/>
    </location>
</feature>
<keyword evidence="1" id="KW-1133">Transmembrane helix</keyword>
<keyword evidence="1" id="KW-0472">Membrane</keyword>
<proteinExistence type="predicted"/>
<evidence type="ECO:0000313" key="3">
    <source>
        <dbReference type="Proteomes" id="UP000035763"/>
    </source>
</evidence>
<dbReference type="Proteomes" id="UP000035763">
    <property type="component" value="Unassembled WGS sequence"/>
</dbReference>
<accession>W6K0B8</accession>
<feature type="transmembrane region" description="Helical" evidence="1">
    <location>
        <begin position="113"/>
        <end position="131"/>
    </location>
</feature>
<evidence type="ECO:0008006" key="4">
    <source>
        <dbReference type="Google" id="ProtNLM"/>
    </source>
</evidence>
<feature type="transmembrane region" description="Helical" evidence="1">
    <location>
        <begin position="212"/>
        <end position="230"/>
    </location>
</feature>
<reference evidence="2 3" key="1">
    <citation type="journal article" date="2013" name="ISME J.">
        <title>A metabolic model for members of the genus Tetrasphaera involved in enhanced biological phosphorus removal.</title>
        <authorList>
            <person name="Kristiansen R."/>
            <person name="Nguyen H.T.T."/>
            <person name="Saunders A.M."/>
            <person name="Nielsen J.L."/>
            <person name="Wimmer R."/>
            <person name="Le V.Q."/>
            <person name="McIlroy S.J."/>
            <person name="Petrovski S."/>
            <person name="Seviour R.J."/>
            <person name="Calteau A."/>
            <person name="Nielsen K.L."/>
            <person name="Nielsen P.H."/>
        </authorList>
    </citation>
    <scope>NUCLEOTIDE SEQUENCE [LARGE SCALE GENOMIC DNA]</scope>
    <source>
        <strain evidence="2 3">Ben110</strain>
    </source>
</reference>
<comment type="caution">
    <text evidence="2">The sequence shown here is derived from an EMBL/GenBank/DDBJ whole genome shotgun (WGS) entry which is preliminary data.</text>
</comment>
<gene>
    <name evidence="2" type="ORF">BN11_1080044</name>
</gene>
<evidence type="ECO:0000313" key="2">
    <source>
        <dbReference type="EMBL" id="CCH71769.1"/>
    </source>
</evidence>
<dbReference type="STRING" id="1193182.BN11_1080044"/>
<feature type="transmembrane region" description="Helical" evidence="1">
    <location>
        <begin position="90"/>
        <end position="107"/>
    </location>
</feature>